<sequence>MHDANETKRPQHPQDTTQGGTRGSLQELYELLKEFDVALLITQTPQGFLRARPMAMQNPDEVPDCDLWFVTSDETPKVGEIEKEHQVAIACYRPRDRAYLSISAVARVERDNETIKRLWKPDWQAWLPHGAEQTALLKLTLERAEYWEPKGGVLRVLYEQAKAVLTGESAGKGLEPVKHVA</sequence>
<gene>
    <name evidence="3" type="ORF">CMC5_006920</name>
</gene>
<dbReference type="EMBL" id="CP012159">
    <property type="protein sequence ID" value="AKT36574.1"/>
    <property type="molecule type" value="Genomic_DNA"/>
</dbReference>
<dbReference type="KEGG" id="ccro:CMC5_006920"/>
<dbReference type="STRING" id="52.CMC5_006920"/>
<evidence type="ECO:0000256" key="1">
    <source>
        <dbReference type="SAM" id="MobiDB-lite"/>
    </source>
</evidence>
<feature type="domain" description="General stress protein FMN-binding split barrel" evidence="2">
    <location>
        <begin position="25"/>
        <end position="169"/>
    </location>
</feature>
<dbReference type="Proteomes" id="UP000067626">
    <property type="component" value="Chromosome"/>
</dbReference>
<evidence type="ECO:0000313" key="4">
    <source>
        <dbReference type="Proteomes" id="UP000067626"/>
    </source>
</evidence>
<feature type="region of interest" description="Disordered" evidence="1">
    <location>
        <begin position="1"/>
        <end position="21"/>
    </location>
</feature>
<dbReference type="PANTHER" id="PTHR34818">
    <property type="entry name" value="PROTEIN BLI-3"/>
    <property type="match status" value="1"/>
</dbReference>
<proteinExistence type="predicted"/>
<organism evidence="3 4">
    <name type="scientific">Chondromyces crocatus</name>
    <dbReference type="NCBI Taxonomy" id="52"/>
    <lineage>
        <taxon>Bacteria</taxon>
        <taxon>Pseudomonadati</taxon>
        <taxon>Myxococcota</taxon>
        <taxon>Polyangia</taxon>
        <taxon>Polyangiales</taxon>
        <taxon>Polyangiaceae</taxon>
        <taxon>Chondromyces</taxon>
    </lineage>
</organism>
<evidence type="ECO:0000259" key="2">
    <source>
        <dbReference type="Pfam" id="PF16242"/>
    </source>
</evidence>
<dbReference type="PANTHER" id="PTHR34818:SF1">
    <property type="entry name" value="PROTEIN BLI-3"/>
    <property type="match status" value="1"/>
</dbReference>
<protein>
    <submittedName>
        <fullName evidence="3">Pyridoxamine 5-phosphate oxidase</fullName>
    </submittedName>
</protein>
<dbReference type="InterPro" id="IPR038725">
    <property type="entry name" value="YdaG_split_barrel_FMN-bd"/>
</dbReference>
<keyword evidence="4" id="KW-1185">Reference proteome</keyword>
<dbReference type="InterPro" id="IPR012349">
    <property type="entry name" value="Split_barrel_FMN-bd"/>
</dbReference>
<dbReference type="Gene3D" id="2.30.110.10">
    <property type="entry name" value="Electron Transport, Fmn-binding Protein, Chain A"/>
    <property type="match status" value="1"/>
</dbReference>
<dbReference type="AlphaFoldDB" id="A0A0K1E6V6"/>
<accession>A0A0K1E6V6</accession>
<dbReference type="Pfam" id="PF16242">
    <property type="entry name" value="Pyrid_ox_like"/>
    <property type="match status" value="1"/>
</dbReference>
<dbReference type="InterPro" id="IPR052917">
    <property type="entry name" value="Stress-Dev_Protein"/>
</dbReference>
<name>A0A0K1E6V6_CHOCO</name>
<dbReference type="OrthoDB" id="1432662at2"/>
<dbReference type="RefSeq" id="WP_082362202.1">
    <property type="nucleotide sequence ID" value="NZ_CP012159.1"/>
</dbReference>
<evidence type="ECO:0000313" key="3">
    <source>
        <dbReference type="EMBL" id="AKT36574.1"/>
    </source>
</evidence>
<reference evidence="3 4" key="1">
    <citation type="submission" date="2015-07" db="EMBL/GenBank/DDBJ databases">
        <title>Genome analysis of myxobacterium Chondromyces crocatus Cm c5 reveals a high potential for natural compound synthesis and the genetic basis for the loss of fruiting body formation.</title>
        <authorList>
            <person name="Zaburannyi N."/>
            <person name="Bunk B."/>
            <person name="Maier J."/>
            <person name="Overmann J."/>
            <person name="Mueller R."/>
        </authorList>
    </citation>
    <scope>NUCLEOTIDE SEQUENCE [LARGE SCALE GENOMIC DNA]</scope>
    <source>
        <strain evidence="3 4">Cm c5</strain>
    </source>
</reference>
<dbReference type="SUPFAM" id="SSF50475">
    <property type="entry name" value="FMN-binding split barrel"/>
    <property type="match status" value="1"/>
</dbReference>